<dbReference type="EMBL" id="OY288114">
    <property type="protein sequence ID" value="CAJ0863986.1"/>
    <property type="molecule type" value="Genomic_DNA"/>
</dbReference>
<name>A0AA48M305_9ZZZZ</name>
<dbReference type="AlphaFoldDB" id="A0AA48M305"/>
<proteinExistence type="predicted"/>
<reference evidence="1" key="1">
    <citation type="submission" date="2023-07" db="EMBL/GenBank/DDBJ databases">
        <authorList>
            <person name="Pelsma A.J. K."/>
        </authorList>
    </citation>
    <scope>NUCLEOTIDE SEQUENCE</scope>
</reference>
<organism evidence="1">
    <name type="scientific">freshwater sediment metagenome</name>
    <dbReference type="NCBI Taxonomy" id="556182"/>
    <lineage>
        <taxon>unclassified sequences</taxon>
        <taxon>metagenomes</taxon>
        <taxon>ecological metagenomes</taxon>
    </lineage>
</organism>
<evidence type="ECO:0000313" key="1">
    <source>
        <dbReference type="EMBL" id="CAJ0863986.1"/>
    </source>
</evidence>
<protein>
    <submittedName>
        <fullName evidence="1">Uncharacterized protein</fullName>
    </submittedName>
</protein>
<sequence length="91" mass="10627">MHVPSGRCDRAMGSSDCRYAYSDYATPCSTWRPACELQVAAMILYVLPLRERRQHAPQDPVLQHVMMHKRRCGVQERKDDQRVREKLVDLL</sequence>
<gene>
    <name evidence="1" type="ORF">AMST5_01631</name>
</gene>
<accession>A0AA48M305</accession>